<proteinExistence type="predicted"/>
<sequence length="80" mass="9120">MATKSDFAEKLLRDLRLRKERMAATENSSQVMFGGKNFWLVIMFNLLFLPATSREVRGRRVPFLFGNSNCIACVFVAVTT</sequence>
<dbReference type="EMBL" id="JACGWJ010000023">
    <property type="protein sequence ID" value="KAL0325738.1"/>
    <property type="molecule type" value="Genomic_DNA"/>
</dbReference>
<comment type="caution">
    <text evidence="2">The sequence shown here is derived from an EMBL/GenBank/DDBJ whole genome shotgun (WGS) entry which is preliminary data.</text>
</comment>
<name>A0AAW2M3R9_SESRA</name>
<organism evidence="2">
    <name type="scientific">Sesamum radiatum</name>
    <name type="common">Black benniseed</name>
    <dbReference type="NCBI Taxonomy" id="300843"/>
    <lineage>
        <taxon>Eukaryota</taxon>
        <taxon>Viridiplantae</taxon>
        <taxon>Streptophyta</taxon>
        <taxon>Embryophyta</taxon>
        <taxon>Tracheophyta</taxon>
        <taxon>Spermatophyta</taxon>
        <taxon>Magnoliopsida</taxon>
        <taxon>eudicotyledons</taxon>
        <taxon>Gunneridae</taxon>
        <taxon>Pentapetalae</taxon>
        <taxon>asterids</taxon>
        <taxon>lamiids</taxon>
        <taxon>Lamiales</taxon>
        <taxon>Pedaliaceae</taxon>
        <taxon>Sesamum</taxon>
    </lineage>
</organism>
<keyword evidence="1" id="KW-0812">Transmembrane</keyword>
<accession>A0AAW2M3R9</accession>
<evidence type="ECO:0000313" key="2">
    <source>
        <dbReference type="EMBL" id="KAL0325738.1"/>
    </source>
</evidence>
<reference evidence="2" key="1">
    <citation type="submission" date="2020-06" db="EMBL/GenBank/DDBJ databases">
        <authorList>
            <person name="Li T."/>
            <person name="Hu X."/>
            <person name="Zhang T."/>
            <person name="Song X."/>
            <person name="Zhang H."/>
            <person name="Dai N."/>
            <person name="Sheng W."/>
            <person name="Hou X."/>
            <person name="Wei L."/>
        </authorList>
    </citation>
    <scope>NUCLEOTIDE SEQUENCE</scope>
    <source>
        <strain evidence="2">G02</strain>
        <tissue evidence="2">Leaf</tissue>
    </source>
</reference>
<dbReference type="AlphaFoldDB" id="A0AAW2M3R9"/>
<feature type="transmembrane region" description="Helical" evidence="1">
    <location>
        <begin position="31"/>
        <end position="49"/>
    </location>
</feature>
<reference evidence="2" key="2">
    <citation type="journal article" date="2024" name="Plant">
        <title>Genomic evolution and insights into agronomic trait innovations of Sesamum species.</title>
        <authorList>
            <person name="Miao H."/>
            <person name="Wang L."/>
            <person name="Qu L."/>
            <person name="Liu H."/>
            <person name="Sun Y."/>
            <person name="Le M."/>
            <person name="Wang Q."/>
            <person name="Wei S."/>
            <person name="Zheng Y."/>
            <person name="Lin W."/>
            <person name="Duan Y."/>
            <person name="Cao H."/>
            <person name="Xiong S."/>
            <person name="Wang X."/>
            <person name="Wei L."/>
            <person name="Li C."/>
            <person name="Ma Q."/>
            <person name="Ju M."/>
            <person name="Zhao R."/>
            <person name="Li G."/>
            <person name="Mu C."/>
            <person name="Tian Q."/>
            <person name="Mei H."/>
            <person name="Zhang T."/>
            <person name="Gao T."/>
            <person name="Zhang H."/>
        </authorList>
    </citation>
    <scope>NUCLEOTIDE SEQUENCE</scope>
    <source>
        <strain evidence="2">G02</strain>
    </source>
</reference>
<feature type="transmembrane region" description="Helical" evidence="1">
    <location>
        <begin position="61"/>
        <end position="78"/>
    </location>
</feature>
<gene>
    <name evidence="2" type="ORF">Sradi_5143100</name>
</gene>
<evidence type="ECO:0000256" key="1">
    <source>
        <dbReference type="SAM" id="Phobius"/>
    </source>
</evidence>
<keyword evidence="1" id="KW-0472">Membrane</keyword>
<keyword evidence="1" id="KW-1133">Transmembrane helix</keyword>
<protein>
    <submittedName>
        <fullName evidence="2">Uncharacterized protein</fullName>
    </submittedName>
</protein>